<dbReference type="STRING" id="1873524.HSR6_1163"/>
<dbReference type="Pfam" id="PF24102">
    <property type="entry name" value="FLAD1_M"/>
    <property type="match status" value="1"/>
</dbReference>
<dbReference type="AlphaFoldDB" id="A0A1D8S4L9"/>
<dbReference type="SUPFAM" id="SSF53218">
    <property type="entry name" value="Molybdenum cofactor biosynthesis proteins"/>
    <property type="match status" value="1"/>
</dbReference>
<evidence type="ECO:0000313" key="4">
    <source>
        <dbReference type="Proteomes" id="UP000185608"/>
    </source>
</evidence>
<dbReference type="KEGG" id="hhsr:HSR6_1163"/>
<gene>
    <name evidence="3" type="ORF">HSR6_1163</name>
    <name evidence="2" type="ORF">HTSR_1128</name>
</gene>
<dbReference type="SMART" id="SM00852">
    <property type="entry name" value="MoCF_biosynth"/>
    <property type="match status" value="1"/>
</dbReference>
<dbReference type="InterPro" id="IPR056596">
    <property type="entry name" value="FLAD1_M"/>
</dbReference>
<dbReference type="PATRIC" id="fig|1855411.3.peg.1127"/>
<name>A0A1D8S4L9_9EURY</name>
<dbReference type="Proteomes" id="UP000186165">
    <property type="component" value="Chromosome"/>
</dbReference>
<dbReference type="NCBIfam" id="TIGR00177">
    <property type="entry name" value="molyb_syn"/>
    <property type="match status" value="1"/>
</dbReference>
<evidence type="ECO:0000259" key="1">
    <source>
        <dbReference type="SMART" id="SM00852"/>
    </source>
</evidence>
<reference evidence="5" key="2">
    <citation type="submission" date="2016-08" db="EMBL/GenBank/DDBJ databases">
        <title>Discovery of first anaerobic lithoheterotrophic haloarchae widely represented in hypersaline habitats.</title>
        <authorList>
            <person name="Sorokin D.Y."/>
            <person name="Kublanov I.V."/>
            <person name="Roman P."/>
            <person name="Sinninghe Damste J.S."/>
            <person name="Golyshin P.N."/>
            <person name="Rojo D."/>
            <person name="Ciordia S."/>
            <person name="Mena Md.C."/>
            <person name="Ferrer M."/>
            <person name="Smedile F."/>
            <person name="Messina E."/>
            <person name="La Cono V."/>
            <person name="Yakimov M.M."/>
        </authorList>
    </citation>
    <scope>NUCLEOTIDE SEQUENCE [LARGE SCALE GENOMIC DNA]</scope>
    <source>
        <strain evidence="5">HSR6</strain>
    </source>
</reference>
<sequence length="234" mass="25205">MTAETEPESMTVALLTVGDELLAGETENTNASWLARRLQDRGASLRRIVVVPDELTAIAETLCSLVAEHDAVIVTGGLGPTHDDVTMEAVAQAFDSEMEPHSDAIEWFEHETEYAIPDLVEGTTHLPAGAEFLPNPEGVAPGAKVESVYVLPGVPREMKAMFELIAPAFDGPTATTTVLTSEKPESQLVDVLAETTRRFDVQVGSYPDEMVTIRIQGTNTEAVESAAAWLDSRL</sequence>
<evidence type="ECO:0000313" key="2">
    <source>
        <dbReference type="EMBL" id="AOW80308.1"/>
    </source>
</evidence>
<organism evidence="2 4">
    <name type="scientific">Halodesulfurarchaeum formicicum</name>
    <dbReference type="NCBI Taxonomy" id="1873524"/>
    <lineage>
        <taxon>Archaea</taxon>
        <taxon>Methanobacteriati</taxon>
        <taxon>Methanobacteriota</taxon>
        <taxon>Stenosarchaea group</taxon>
        <taxon>Halobacteria</taxon>
        <taxon>Halobacteriales</taxon>
        <taxon>Halobacteriaceae</taxon>
        <taxon>Halodesulfurarchaeum</taxon>
    </lineage>
</organism>
<protein>
    <submittedName>
        <fullName evidence="2">Competence/damage-inducible protein CinA</fullName>
    </submittedName>
</protein>
<keyword evidence="5" id="KW-1185">Reference proteome</keyword>
<dbReference type="EMBL" id="CP016804">
    <property type="protein sequence ID" value="APE95611.1"/>
    <property type="molecule type" value="Genomic_DNA"/>
</dbReference>
<dbReference type="PANTHER" id="PTHR13939:SF0">
    <property type="entry name" value="NMN AMIDOHYDROLASE-LIKE PROTEIN YFAY"/>
    <property type="match status" value="1"/>
</dbReference>
<dbReference type="Gene3D" id="3.40.980.10">
    <property type="entry name" value="MoaB/Mog-like domain"/>
    <property type="match status" value="1"/>
</dbReference>
<dbReference type="CDD" id="cd00885">
    <property type="entry name" value="cinA"/>
    <property type="match status" value="1"/>
</dbReference>
<reference evidence="3" key="3">
    <citation type="journal article" date="2017" name="ISME J.">
        <title>Discovery of anaerobic lithoheterotrophic haloarchaea, ubiquitous in hypersaline habitats.</title>
        <authorList>
            <person name="Sorokin D.Y."/>
            <person name="Messina E."/>
            <person name="Smedile F."/>
            <person name="Roman P."/>
            <person name="Damste J.S.S."/>
            <person name="Ciordia S."/>
            <person name="Mena M.C."/>
            <person name="Ferrer M."/>
            <person name="Golyshin P.N."/>
            <person name="Kublanov I.V."/>
            <person name="Samarov N.I."/>
            <person name="Toshchakov S.V."/>
            <person name="La Cono V."/>
            <person name="Yakimov M.M."/>
        </authorList>
    </citation>
    <scope>NUCLEOTIDE SEQUENCE</scope>
    <source>
        <strain evidence="3">HSR6</strain>
    </source>
</reference>
<dbReference type="InterPro" id="IPR036425">
    <property type="entry name" value="MoaB/Mog-like_dom_sf"/>
</dbReference>
<dbReference type="Pfam" id="PF00994">
    <property type="entry name" value="MoCF_biosynth"/>
    <property type="match status" value="1"/>
</dbReference>
<reference evidence="2 4" key="1">
    <citation type="submission" date="2016-06" db="EMBL/GenBank/DDBJ databases">
        <title>Discovery of anaerobic lithoheterotrophic haloarchaeon capable of sulfur respiration by hydrogen and formate.</title>
        <authorList>
            <person name="Sorokin D.Y."/>
            <person name="Kublanov I.V."/>
            <person name="Roman P."/>
            <person name="Sinninghe Damste J.S."/>
            <person name="Golyshin P.N."/>
            <person name="Rojo D."/>
            <person name="Ciordia S."/>
            <person name="Mena Md.C."/>
            <person name="Ferrer M."/>
            <person name="Smedile F."/>
            <person name="Messina E."/>
            <person name="La Cono V."/>
            <person name="Yakimov M.M."/>
        </authorList>
    </citation>
    <scope>NUCLEOTIDE SEQUENCE [LARGE SCALE GENOMIC DNA]</scope>
    <source>
        <strain evidence="2 4">HTSR1</strain>
    </source>
</reference>
<dbReference type="InterPro" id="IPR001453">
    <property type="entry name" value="MoaB/Mog_dom"/>
</dbReference>
<dbReference type="InterPro" id="IPR050101">
    <property type="entry name" value="CinA"/>
</dbReference>
<proteinExistence type="predicted"/>
<accession>A0A1J1ACV9</accession>
<dbReference type="EMBL" id="CP016070">
    <property type="protein sequence ID" value="AOW80308.1"/>
    <property type="molecule type" value="Genomic_DNA"/>
</dbReference>
<evidence type="ECO:0000313" key="5">
    <source>
        <dbReference type="Proteomes" id="UP000186165"/>
    </source>
</evidence>
<feature type="domain" description="MoaB/Mog" evidence="1">
    <location>
        <begin position="13"/>
        <end position="172"/>
    </location>
</feature>
<evidence type="ECO:0000313" key="3">
    <source>
        <dbReference type="EMBL" id="APE95611.1"/>
    </source>
</evidence>
<dbReference type="Proteomes" id="UP000185608">
    <property type="component" value="Chromosome"/>
</dbReference>
<dbReference type="KEGG" id="halh:HTSR_1128"/>
<dbReference type="PANTHER" id="PTHR13939">
    <property type="entry name" value="NICOTINAMIDE-NUCLEOTIDE AMIDOHYDROLASE PNCC"/>
    <property type="match status" value="1"/>
</dbReference>
<accession>A0A1D8S4L9</accession>